<name>A0AAW8PZU0_VIBPH</name>
<evidence type="ECO:0000259" key="1">
    <source>
        <dbReference type="Pfam" id="PF09643"/>
    </source>
</evidence>
<gene>
    <name evidence="2" type="ORF">QX249_12875</name>
</gene>
<dbReference type="InterPro" id="IPR019096">
    <property type="entry name" value="YopX_protein"/>
</dbReference>
<sequence length="139" mass="15857">MRKLKFRGVCIKTGKYVYGGGIDSQRDTPVIINHGEKHFVDPKSIAQFTGLLDMHGIEIYETDLVKWGHVNGYEENRPREAVVKFKPDLCFETFNLGQYNHTFHFGNFAYAGVINKAMEVFGNTYDNQDIIDMANSEDA</sequence>
<organism evidence="2 3">
    <name type="scientific">Vibrio parahaemolyticus</name>
    <dbReference type="NCBI Taxonomy" id="670"/>
    <lineage>
        <taxon>Bacteria</taxon>
        <taxon>Pseudomonadati</taxon>
        <taxon>Pseudomonadota</taxon>
        <taxon>Gammaproteobacteria</taxon>
        <taxon>Vibrionales</taxon>
        <taxon>Vibrionaceae</taxon>
        <taxon>Vibrio</taxon>
    </lineage>
</organism>
<accession>A0AAW8PZU0</accession>
<dbReference type="Gene3D" id="2.30.30.290">
    <property type="entry name" value="YopX-like domains"/>
    <property type="match status" value="1"/>
</dbReference>
<comment type="caution">
    <text evidence="2">The sequence shown here is derived from an EMBL/GenBank/DDBJ whole genome shotgun (WGS) entry which is preliminary data.</text>
</comment>
<dbReference type="Proteomes" id="UP001253193">
    <property type="component" value="Unassembled WGS sequence"/>
</dbReference>
<dbReference type="SUPFAM" id="SSF159006">
    <property type="entry name" value="YopX-like"/>
    <property type="match status" value="1"/>
</dbReference>
<evidence type="ECO:0000313" key="3">
    <source>
        <dbReference type="Proteomes" id="UP001253193"/>
    </source>
</evidence>
<protein>
    <submittedName>
        <fullName evidence="2">YopX family protein</fullName>
    </submittedName>
</protein>
<dbReference type="InterPro" id="IPR023385">
    <property type="entry name" value="YopX-like_C"/>
</dbReference>
<dbReference type="RefSeq" id="WP_311020465.1">
    <property type="nucleotide sequence ID" value="NZ_JAUHGG010000003.1"/>
</dbReference>
<dbReference type="Pfam" id="PF09643">
    <property type="entry name" value="YopX"/>
    <property type="match status" value="1"/>
</dbReference>
<proteinExistence type="predicted"/>
<dbReference type="AlphaFoldDB" id="A0AAW8PZU0"/>
<reference evidence="2" key="1">
    <citation type="submission" date="2023-06" db="EMBL/GenBank/DDBJ databases">
        <title>Genomic Diversity of Vibrio spp. and Metagenomic Analysis of Pathogens in Florida Gulf Coastal Waters Following Hurricane Ian.</title>
        <authorList>
            <person name="Brumfield K.D."/>
        </authorList>
    </citation>
    <scope>NUCLEOTIDE SEQUENCE</scope>
    <source>
        <strain evidence="2">WBS2B-138</strain>
    </source>
</reference>
<dbReference type="EMBL" id="JAUHGG010000003">
    <property type="protein sequence ID" value="MDS1821559.1"/>
    <property type="molecule type" value="Genomic_DNA"/>
</dbReference>
<evidence type="ECO:0000313" key="2">
    <source>
        <dbReference type="EMBL" id="MDS1821559.1"/>
    </source>
</evidence>
<feature type="domain" description="YopX protein" evidence="1">
    <location>
        <begin position="13"/>
        <end position="129"/>
    </location>
</feature>